<keyword evidence="5" id="KW-0010">Activator</keyword>
<dbReference type="EMBL" id="KN823710">
    <property type="protein sequence ID" value="KIO16017.1"/>
    <property type="molecule type" value="Genomic_DNA"/>
</dbReference>
<protein>
    <recommendedName>
        <fullName evidence="3">Mediator of RNA polymerase II transcription subunit 5</fullName>
    </recommendedName>
    <alternativeName>
        <fullName evidence="8">Mediator complex subunit 5</fullName>
    </alternativeName>
</protein>
<reference evidence="11" key="2">
    <citation type="submission" date="2015-01" db="EMBL/GenBank/DDBJ databases">
        <title>Evolutionary Origins and Diversification of the Mycorrhizal Mutualists.</title>
        <authorList>
            <consortium name="DOE Joint Genome Institute"/>
            <consortium name="Mycorrhizal Genomics Consortium"/>
            <person name="Kohler A."/>
            <person name="Kuo A."/>
            <person name="Nagy L.G."/>
            <person name="Floudas D."/>
            <person name="Copeland A."/>
            <person name="Barry K.W."/>
            <person name="Cichocki N."/>
            <person name="Veneault-Fourrey C."/>
            <person name="LaButti K."/>
            <person name="Lindquist E.A."/>
            <person name="Lipzen A."/>
            <person name="Lundell T."/>
            <person name="Morin E."/>
            <person name="Murat C."/>
            <person name="Riley R."/>
            <person name="Ohm R."/>
            <person name="Sun H."/>
            <person name="Tunlid A."/>
            <person name="Henrissat B."/>
            <person name="Grigoriev I.V."/>
            <person name="Hibbett D.S."/>
            <person name="Martin F."/>
        </authorList>
    </citation>
    <scope>NUCLEOTIDE SEQUENCE [LARGE SCALE GENOMIC DNA]</scope>
    <source>
        <strain evidence="11">MUT 4182</strain>
    </source>
</reference>
<evidence type="ECO:0000256" key="5">
    <source>
        <dbReference type="ARBA" id="ARBA00023159"/>
    </source>
</evidence>
<evidence type="ECO:0000313" key="11">
    <source>
        <dbReference type="Proteomes" id="UP000054248"/>
    </source>
</evidence>
<evidence type="ECO:0000256" key="7">
    <source>
        <dbReference type="ARBA" id="ARBA00023242"/>
    </source>
</evidence>
<evidence type="ECO:0000256" key="1">
    <source>
        <dbReference type="ARBA" id="ARBA00004123"/>
    </source>
</evidence>
<evidence type="ECO:0000256" key="9">
    <source>
        <dbReference type="SAM" id="MobiDB-lite"/>
    </source>
</evidence>
<evidence type="ECO:0000256" key="6">
    <source>
        <dbReference type="ARBA" id="ARBA00023163"/>
    </source>
</evidence>
<feature type="compositionally biased region" description="Basic and acidic residues" evidence="9">
    <location>
        <begin position="82"/>
        <end position="98"/>
    </location>
</feature>
<accession>A0A0C3L2Q2</accession>
<comment type="similarity">
    <text evidence="2">Belongs to the Mediator complex subunit 5 family.</text>
</comment>
<keyword evidence="4" id="KW-0805">Transcription regulation</keyword>
<dbReference type="PANTHER" id="PTHR35784:SF1">
    <property type="entry name" value="MEDIATOR OF RNA POLYMERASE II TRANSCRIPTION SUBUNIT 5"/>
    <property type="match status" value="1"/>
</dbReference>
<keyword evidence="7" id="KW-0539">Nucleus</keyword>
<organism evidence="10 11">
    <name type="scientific">Tulasnella calospora MUT 4182</name>
    <dbReference type="NCBI Taxonomy" id="1051891"/>
    <lineage>
        <taxon>Eukaryota</taxon>
        <taxon>Fungi</taxon>
        <taxon>Dikarya</taxon>
        <taxon>Basidiomycota</taxon>
        <taxon>Agaricomycotina</taxon>
        <taxon>Agaricomycetes</taxon>
        <taxon>Cantharellales</taxon>
        <taxon>Tulasnellaceae</taxon>
        <taxon>Tulasnella</taxon>
    </lineage>
</organism>
<feature type="region of interest" description="Disordered" evidence="9">
    <location>
        <begin position="79"/>
        <end position="101"/>
    </location>
</feature>
<dbReference type="GO" id="GO:0016592">
    <property type="term" value="C:mediator complex"/>
    <property type="evidence" value="ECO:0007669"/>
    <property type="project" value="InterPro"/>
</dbReference>
<evidence type="ECO:0000256" key="2">
    <source>
        <dbReference type="ARBA" id="ARBA00008782"/>
    </source>
</evidence>
<dbReference type="OrthoDB" id="5549158at2759"/>
<dbReference type="GO" id="GO:0006357">
    <property type="term" value="P:regulation of transcription by RNA polymerase II"/>
    <property type="evidence" value="ECO:0007669"/>
    <property type="project" value="InterPro"/>
</dbReference>
<keyword evidence="11" id="KW-1185">Reference proteome</keyword>
<evidence type="ECO:0000256" key="4">
    <source>
        <dbReference type="ARBA" id="ARBA00023015"/>
    </source>
</evidence>
<evidence type="ECO:0000256" key="3">
    <source>
        <dbReference type="ARBA" id="ARBA00020628"/>
    </source>
</evidence>
<dbReference type="HOGENOM" id="CLU_674728_0_0_1"/>
<dbReference type="STRING" id="1051891.A0A0C3L2Q2"/>
<evidence type="ECO:0000256" key="8">
    <source>
        <dbReference type="ARBA" id="ARBA00031256"/>
    </source>
</evidence>
<comment type="subcellular location">
    <subcellularLocation>
        <location evidence="1">Nucleus</location>
    </subcellularLocation>
</comment>
<dbReference type="Proteomes" id="UP000054248">
    <property type="component" value="Unassembled WGS sequence"/>
</dbReference>
<proteinExistence type="inferred from homology"/>
<dbReference type="PANTHER" id="PTHR35784">
    <property type="entry name" value="MEDIATOR OF RNA POLYMERASE II TRANSCRIPTION SUBUNIT 5"/>
    <property type="match status" value="1"/>
</dbReference>
<reference evidence="10 11" key="1">
    <citation type="submission" date="2014-04" db="EMBL/GenBank/DDBJ databases">
        <authorList>
            <consortium name="DOE Joint Genome Institute"/>
            <person name="Kuo A."/>
            <person name="Girlanda M."/>
            <person name="Perotto S."/>
            <person name="Kohler A."/>
            <person name="Nagy L.G."/>
            <person name="Floudas D."/>
            <person name="Copeland A."/>
            <person name="Barry K.W."/>
            <person name="Cichocki N."/>
            <person name="Veneault-Fourrey C."/>
            <person name="LaButti K."/>
            <person name="Lindquist E.A."/>
            <person name="Lipzen A."/>
            <person name="Lundell T."/>
            <person name="Morin E."/>
            <person name="Murat C."/>
            <person name="Sun H."/>
            <person name="Tunlid A."/>
            <person name="Henrissat B."/>
            <person name="Grigoriev I.V."/>
            <person name="Hibbett D.S."/>
            <person name="Martin F."/>
            <person name="Nordberg H.P."/>
            <person name="Cantor M.N."/>
            <person name="Hua S.X."/>
        </authorList>
    </citation>
    <scope>NUCLEOTIDE SEQUENCE [LARGE SCALE GENOMIC DNA]</scope>
    <source>
        <strain evidence="10 11">MUT 4182</strain>
    </source>
</reference>
<keyword evidence="6" id="KW-0804">Transcription</keyword>
<sequence>MLRQAFVFGRLPELVATFQDFASASSSSAKANQPKFRSAVEHALVIIFTNHSSLLDACDFPKKGKGAVIGDGQSMDLTTGDDVMKDDLQNKDGSDEPRTSPFRRNFLGALVRRGLMSADCAKSLYPPLATSNDADTSLDAMEIAPHPFSSEGIVIETGKIAVLAQEAGVTTQDHCDYIFLNGSPEEIQNILVQMLEDFSSQAAVAASVQKVFAHLTTSPEGLERLSGLCKLLSENGNVLDVLSLHVCISELVADGLSLVDDFDVSSAAEIQMAYTQLGSIILFLQVCVYQFGLPGCIVSRNGRTLPTECLTAASAVHHPRSFSDNERSLMKDWHSNVFAGQSEGIDDKLLRQNLLHMAASLFSEALANKNTDVHALISGPVAYFFEPLFNWCLVGIVRGLADEALRKG</sequence>
<gene>
    <name evidence="10" type="ORF">M407DRAFT_34352</name>
</gene>
<dbReference type="AlphaFoldDB" id="A0A0C3L2Q2"/>
<dbReference type="GO" id="GO:0003712">
    <property type="term" value="F:transcription coregulator activity"/>
    <property type="evidence" value="ECO:0007669"/>
    <property type="project" value="InterPro"/>
</dbReference>
<evidence type="ECO:0000313" key="10">
    <source>
        <dbReference type="EMBL" id="KIO16017.1"/>
    </source>
</evidence>
<name>A0A0C3L2Q2_9AGAM</name>
<dbReference type="InterPro" id="IPR014801">
    <property type="entry name" value="Mediator_Med5_fun"/>
</dbReference>